<evidence type="ECO:0000313" key="2">
    <source>
        <dbReference type="Proteomes" id="UP001497535"/>
    </source>
</evidence>
<dbReference type="EMBL" id="CAVMJV010000061">
    <property type="protein sequence ID" value="CAK5086651.1"/>
    <property type="molecule type" value="Genomic_DNA"/>
</dbReference>
<reference evidence="1" key="1">
    <citation type="submission" date="2023-11" db="EMBL/GenBank/DDBJ databases">
        <authorList>
            <person name="Poullet M."/>
        </authorList>
    </citation>
    <scope>NUCLEOTIDE SEQUENCE</scope>
    <source>
        <strain evidence="1">E1834</strain>
    </source>
</reference>
<organism evidence="1 2">
    <name type="scientific">Meloidogyne enterolobii</name>
    <name type="common">Root-knot nematode worm</name>
    <name type="synonym">Meloidogyne mayaguensis</name>
    <dbReference type="NCBI Taxonomy" id="390850"/>
    <lineage>
        <taxon>Eukaryota</taxon>
        <taxon>Metazoa</taxon>
        <taxon>Ecdysozoa</taxon>
        <taxon>Nematoda</taxon>
        <taxon>Chromadorea</taxon>
        <taxon>Rhabditida</taxon>
        <taxon>Tylenchina</taxon>
        <taxon>Tylenchomorpha</taxon>
        <taxon>Tylenchoidea</taxon>
        <taxon>Meloidogynidae</taxon>
        <taxon>Meloidogyninae</taxon>
        <taxon>Meloidogyne</taxon>
    </lineage>
</organism>
<accession>A0ACB1A6G1</accession>
<keyword evidence="2" id="KW-1185">Reference proteome</keyword>
<protein>
    <submittedName>
        <fullName evidence="1">Uncharacterized protein</fullName>
    </submittedName>
</protein>
<dbReference type="Proteomes" id="UP001497535">
    <property type="component" value="Unassembled WGS sequence"/>
</dbReference>
<name>A0ACB1A6G1_MELEN</name>
<sequence length="93" mass="11062">MVTQHTCEHNPALIAAQQVKTGIKRRALETMKVFFQPPIPAVFFRLFQPFIYFRLFQSFSSRFFPAAYQIYKKTELVQEQFLLSDSGVYYERK</sequence>
<evidence type="ECO:0000313" key="1">
    <source>
        <dbReference type="EMBL" id="CAK5086651.1"/>
    </source>
</evidence>
<gene>
    <name evidence="1" type="ORF">MENTE1834_LOCUS34164</name>
</gene>
<comment type="caution">
    <text evidence="1">The sequence shown here is derived from an EMBL/GenBank/DDBJ whole genome shotgun (WGS) entry which is preliminary data.</text>
</comment>
<proteinExistence type="predicted"/>